<dbReference type="AlphaFoldDB" id="A0A7S2C5V5"/>
<keyword evidence="1" id="KW-0677">Repeat</keyword>
<feature type="repeat" description="TPR" evidence="4">
    <location>
        <begin position="79"/>
        <end position="112"/>
    </location>
</feature>
<evidence type="ECO:0000313" key="5">
    <source>
        <dbReference type="EMBL" id="CAD9416515.1"/>
    </source>
</evidence>
<dbReference type="GO" id="GO:0036064">
    <property type="term" value="C:ciliary basal body"/>
    <property type="evidence" value="ECO:0007669"/>
    <property type="project" value="TreeGrafter"/>
</dbReference>
<dbReference type="EMBL" id="HBGT01016531">
    <property type="protein sequence ID" value="CAD9416515.1"/>
    <property type="molecule type" value="Transcribed_RNA"/>
</dbReference>
<accession>A0A7S2C5V5</accession>
<organism evidence="5">
    <name type="scientific">Florenciella parvula</name>
    <dbReference type="NCBI Taxonomy" id="236787"/>
    <lineage>
        <taxon>Eukaryota</taxon>
        <taxon>Sar</taxon>
        <taxon>Stramenopiles</taxon>
        <taxon>Ochrophyta</taxon>
        <taxon>Dictyochophyceae</taxon>
        <taxon>Florenciellales</taxon>
        <taxon>Florenciella</taxon>
    </lineage>
</organism>
<feature type="repeat" description="TPR" evidence="4">
    <location>
        <begin position="265"/>
        <end position="298"/>
    </location>
</feature>
<comment type="similarity">
    <text evidence="3">Belongs to the BBS4 family.</text>
</comment>
<feature type="repeat" description="TPR" evidence="4">
    <location>
        <begin position="163"/>
        <end position="196"/>
    </location>
</feature>
<dbReference type="Pfam" id="PF07719">
    <property type="entry name" value="TPR_2"/>
    <property type="match status" value="1"/>
</dbReference>
<evidence type="ECO:0008006" key="6">
    <source>
        <dbReference type="Google" id="ProtNLM"/>
    </source>
</evidence>
<dbReference type="InterPro" id="IPR013105">
    <property type="entry name" value="TPR_2"/>
</dbReference>
<dbReference type="GO" id="GO:0060271">
    <property type="term" value="P:cilium assembly"/>
    <property type="evidence" value="ECO:0007669"/>
    <property type="project" value="TreeGrafter"/>
</dbReference>
<dbReference type="Pfam" id="PF13181">
    <property type="entry name" value="TPR_8"/>
    <property type="match status" value="4"/>
</dbReference>
<evidence type="ECO:0000256" key="4">
    <source>
        <dbReference type="PROSITE-ProRule" id="PRU00339"/>
    </source>
</evidence>
<dbReference type="GO" id="GO:0061512">
    <property type="term" value="P:protein localization to cilium"/>
    <property type="evidence" value="ECO:0007669"/>
    <property type="project" value="TreeGrafter"/>
</dbReference>
<dbReference type="InterPro" id="IPR011990">
    <property type="entry name" value="TPR-like_helical_dom_sf"/>
</dbReference>
<dbReference type="PROSITE" id="PS50293">
    <property type="entry name" value="TPR_REGION"/>
    <property type="match status" value="1"/>
</dbReference>
<dbReference type="PANTHER" id="PTHR44186:SF1">
    <property type="entry name" value="BARDET-BIEDL SYNDROME 4 PROTEIN"/>
    <property type="match status" value="1"/>
</dbReference>
<name>A0A7S2C5V5_9STRA</name>
<evidence type="ECO:0000256" key="3">
    <source>
        <dbReference type="ARBA" id="ARBA00023778"/>
    </source>
</evidence>
<dbReference type="PANTHER" id="PTHR44186">
    <property type="match status" value="1"/>
</dbReference>
<evidence type="ECO:0000256" key="1">
    <source>
        <dbReference type="ARBA" id="ARBA00022737"/>
    </source>
</evidence>
<dbReference type="InterPro" id="IPR019734">
    <property type="entry name" value="TPR_rpt"/>
</dbReference>
<dbReference type="PROSITE" id="PS50005">
    <property type="entry name" value="TPR"/>
    <property type="match status" value="3"/>
</dbReference>
<proteinExistence type="inferred from homology"/>
<keyword evidence="2 4" id="KW-0802">TPR repeat</keyword>
<dbReference type="SMART" id="SM00028">
    <property type="entry name" value="TPR"/>
    <property type="match status" value="8"/>
</dbReference>
<gene>
    <name evidence="5" type="ORF">FPAR1323_LOCUS8816</name>
</gene>
<protein>
    <recommendedName>
        <fullName evidence="6">Bardet-Biedl syndrome 4 protein</fullName>
    </recommendedName>
</protein>
<reference evidence="5" key="1">
    <citation type="submission" date="2021-01" db="EMBL/GenBank/DDBJ databases">
        <authorList>
            <person name="Corre E."/>
            <person name="Pelletier E."/>
            <person name="Niang G."/>
            <person name="Scheremetjew M."/>
            <person name="Finn R."/>
            <person name="Kale V."/>
            <person name="Holt S."/>
            <person name="Cochrane G."/>
            <person name="Meng A."/>
            <person name="Brown T."/>
            <person name="Cohen L."/>
        </authorList>
    </citation>
    <scope>NUCLEOTIDE SEQUENCE</scope>
    <source>
        <strain evidence="5">RCC1693</strain>
    </source>
</reference>
<dbReference type="SUPFAM" id="SSF48452">
    <property type="entry name" value="TPR-like"/>
    <property type="match status" value="2"/>
</dbReference>
<evidence type="ECO:0000256" key="2">
    <source>
        <dbReference type="ARBA" id="ARBA00022803"/>
    </source>
</evidence>
<dbReference type="Gene3D" id="1.25.40.10">
    <property type="entry name" value="Tetratricopeptide repeat domain"/>
    <property type="match status" value="3"/>
</dbReference>
<sequence>MPPMARYSSWREKQNAFIHACYVRHEHDECMRVIEEQLSECAFCEYPLYVKALILRQRGKIQESLTLFQSATCLNPNNTANLKQVGHSYYLLGKHKQAIQVYEEAQRIGEENVRKRNEVGRQARLSADDWEIWHNKGLCYIHMKQLGLAIESFQRANSIQRHDATYMQLGKVYQLQENFEEALKVYQDAIDFSPENPELLTTVGLVWLRLQENPKAFEQLGNSLTHDPRNAKTILAAGSIIQDNQEMDTALIKYRVAAVQTPNSAQLWNNIGMCFFGKAFHTAAVSCLKRALYLDPFEWIICYNLGLVHLNTGQYASAFHYFSASINLKSDFPASYMYLAITLARLKDFPNSCTAYEKAISMEQDHMNHLNYAITLYNHGEVDKARTHHGIFKQLYAELNQEDVEHDYEVMAQSQGLQEALSKAGNLS</sequence>